<gene>
    <name evidence="1" type="ORF">ONZ43_g2812</name>
</gene>
<name>A0ACC2IZ63_9PEZI</name>
<comment type="caution">
    <text evidence="1">The sequence shown here is derived from an EMBL/GenBank/DDBJ whole genome shotgun (WGS) entry which is preliminary data.</text>
</comment>
<dbReference type="Proteomes" id="UP001153334">
    <property type="component" value="Unassembled WGS sequence"/>
</dbReference>
<proteinExistence type="predicted"/>
<evidence type="ECO:0000313" key="2">
    <source>
        <dbReference type="Proteomes" id="UP001153334"/>
    </source>
</evidence>
<sequence>MSAQPPQPLYQTTTEKVPEYAFRAVIWFAIGICTVASAIRFAIRFASWRRLLPEDYIMLLALVLLIAIAGVLQTYVGDIYYLTHVQNGIELPGPDFQTRVLDALRADGIVLAVGAIGIYAIKLNFLFFFYRIGNHVKAYLVIWWASTFFIISSLAINLGVIPYKCSFGNIIQTTVECATEASVAHIYLVYKLAVALDVICDALSFTIGVTIVRVSIFHDVYDEVEKSNRKVFDTTWVLFWLYVEYLVSFIINCIISFRSLWVNQKQKAKREALEQEKQKRIIVAGQAERGIRRKWQALRNTILDTCAHLEGTTLERGSSKFIQIEPPSGNITVDFSNWGSTQGSDVGVKSTSDSSQRELHEREQEHYLVGTVTLDKH</sequence>
<protein>
    <submittedName>
        <fullName evidence="1">Uncharacterized protein</fullName>
    </submittedName>
</protein>
<dbReference type="EMBL" id="JAPESX010000611">
    <property type="protein sequence ID" value="KAJ8120491.1"/>
    <property type="molecule type" value="Genomic_DNA"/>
</dbReference>
<keyword evidence="2" id="KW-1185">Reference proteome</keyword>
<organism evidence="1 2">
    <name type="scientific">Nemania bipapillata</name>
    <dbReference type="NCBI Taxonomy" id="110536"/>
    <lineage>
        <taxon>Eukaryota</taxon>
        <taxon>Fungi</taxon>
        <taxon>Dikarya</taxon>
        <taxon>Ascomycota</taxon>
        <taxon>Pezizomycotina</taxon>
        <taxon>Sordariomycetes</taxon>
        <taxon>Xylariomycetidae</taxon>
        <taxon>Xylariales</taxon>
        <taxon>Xylariaceae</taxon>
        <taxon>Nemania</taxon>
    </lineage>
</organism>
<accession>A0ACC2IZ63</accession>
<reference evidence="1" key="1">
    <citation type="submission" date="2022-11" db="EMBL/GenBank/DDBJ databases">
        <title>Genome Sequence of Nemania bipapillata.</title>
        <authorList>
            <person name="Buettner E."/>
        </authorList>
    </citation>
    <scope>NUCLEOTIDE SEQUENCE</scope>
    <source>
        <strain evidence="1">CP14</strain>
    </source>
</reference>
<evidence type="ECO:0000313" key="1">
    <source>
        <dbReference type="EMBL" id="KAJ8120491.1"/>
    </source>
</evidence>